<reference evidence="11 12" key="1">
    <citation type="submission" date="2019-09" db="EMBL/GenBank/DDBJ databases">
        <title>Phylogeny of genus Pseudoclavibacter and closely related genus.</title>
        <authorList>
            <person name="Li Y."/>
        </authorList>
    </citation>
    <scope>NUCLEOTIDE SEQUENCE [LARGE SCALE GENOMIC DNA]</scope>
    <source>
        <strain evidence="11 12">EGI 60007</strain>
    </source>
</reference>
<dbReference type="OrthoDB" id="39350at2"/>
<dbReference type="SUPFAM" id="SSF52540">
    <property type="entry name" value="P-loop containing nucleoside triphosphate hydrolases"/>
    <property type="match status" value="2"/>
</dbReference>
<dbReference type="InterPro" id="IPR050107">
    <property type="entry name" value="ABC_carbohydrate_import_ATPase"/>
</dbReference>
<evidence type="ECO:0000256" key="6">
    <source>
        <dbReference type="ARBA" id="ARBA00022840"/>
    </source>
</evidence>
<comment type="caution">
    <text evidence="11">The sequence shown here is derived from an EMBL/GenBank/DDBJ whole genome shotgun (WGS) entry which is preliminary data.</text>
</comment>
<feature type="region of interest" description="Disordered" evidence="9">
    <location>
        <begin position="500"/>
        <end position="539"/>
    </location>
</feature>
<evidence type="ECO:0000256" key="7">
    <source>
        <dbReference type="ARBA" id="ARBA00022967"/>
    </source>
</evidence>
<protein>
    <submittedName>
        <fullName evidence="11">Sugar ABC transporter ATP-binding protein</fullName>
    </submittedName>
</protein>
<organism evidence="11 12">
    <name type="scientific">Pseudoclavibacter endophyticus</name>
    <dbReference type="NCBI Taxonomy" id="1778590"/>
    <lineage>
        <taxon>Bacteria</taxon>
        <taxon>Bacillati</taxon>
        <taxon>Actinomycetota</taxon>
        <taxon>Actinomycetes</taxon>
        <taxon>Micrococcales</taxon>
        <taxon>Microbacteriaceae</taxon>
        <taxon>Pseudoclavibacter</taxon>
    </lineage>
</organism>
<keyword evidence="8" id="KW-0472">Membrane</keyword>
<dbReference type="GO" id="GO:0005524">
    <property type="term" value="F:ATP binding"/>
    <property type="evidence" value="ECO:0007669"/>
    <property type="project" value="UniProtKB-KW"/>
</dbReference>
<keyword evidence="7" id="KW-1278">Translocase</keyword>
<evidence type="ECO:0000313" key="11">
    <source>
        <dbReference type="EMBL" id="KAB1648921.1"/>
    </source>
</evidence>
<dbReference type="EMBL" id="WBJY01000001">
    <property type="protein sequence ID" value="KAB1648921.1"/>
    <property type="molecule type" value="Genomic_DNA"/>
</dbReference>
<dbReference type="PANTHER" id="PTHR43790:SF3">
    <property type="entry name" value="D-ALLOSE IMPORT ATP-BINDING PROTEIN ALSA-RELATED"/>
    <property type="match status" value="1"/>
</dbReference>
<keyword evidence="4" id="KW-0677">Repeat</keyword>
<dbReference type="InterPro" id="IPR003593">
    <property type="entry name" value="AAA+_ATPase"/>
</dbReference>
<keyword evidence="3" id="KW-0762">Sugar transport</keyword>
<dbReference type="GO" id="GO:0016887">
    <property type="term" value="F:ATP hydrolysis activity"/>
    <property type="evidence" value="ECO:0007669"/>
    <property type="project" value="InterPro"/>
</dbReference>
<gene>
    <name evidence="11" type="ORF">F8O04_01045</name>
</gene>
<dbReference type="Proteomes" id="UP000431744">
    <property type="component" value="Unassembled WGS sequence"/>
</dbReference>
<dbReference type="CDD" id="cd03215">
    <property type="entry name" value="ABC_Carb_Monos_II"/>
    <property type="match status" value="1"/>
</dbReference>
<dbReference type="RefSeq" id="WP_158027475.1">
    <property type="nucleotide sequence ID" value="NZ_BMHG01000001.1"/>
</dbReference>
<evidence type="ECO:0000256" key="5">
    <source>
        <dbReference type="ARBA" id="ARBA00022741"/>
    </source>
</evidence>
<feature type="domain" description="ABC transporter" evidence="10">
    <location>
        <begin position="265"/>
        <end position="502"/>
    </location>
</feature>
<keyword evidence="1" id="KW-0813">Transport</keyword>
<evidence type="ECO:0000256" key="1">
    <source>
        <dbReference type="ARBA" id="ARBA00022448"/>
    </source>
</evidence>
<dbReference type="CDD" id="cd03216">
    <property type="entry name" value="ABC_Carb_Monos_I"/>
    <property type="match status" value="1"/>
</dbReference>
<evidence type="ECO:0000256" key="3">
    <source>
        <dbReference type="ARBA" id="ARBA00022597"/>
    </source>
</evidence>
<dbReference type="Gene3D" id="3.40.50.300">
    <property type="entry name" value="P-loop containing nucleotide triphosphate hydrolases"/>
    <property type="match status" value="2"/>
</dbReference>
<dbReference type="InterPro" id="IPR027417">
    <property type="entry name" value="P-loop_NTPase"/>
</dbReference>
<dbReference type="PROSITE" id="PS00211">
    <property type="entry name" value="ABC_TRANSPORTER_1"/>
    <property type="match status" value="1"/>
</dbReference>
<feature type="domain" description="ABC transporter" evidence="10">
    <location>
        <begin position="5"/>
        <end position="237"/>
    </location>
</feature>
<keyword evidence="12" id="KW-1185">Reference proteome</keyword>
<evidence type="ECO:0000313" key="12">
    <source>
        <dbReference type="Proteomes" id="UP000431744"/>
    </source>
</evidence>
<dbReference type="PROSITE" id="PS50893">
    <property type="entry name" value="ABC_TRANSPORTER_2"/>
    <property type="match status" value="2"/>
</dbReference>
<dbReference type="PANTHER" id="PTHR43790">
    <property type="entry name" value="CARBOHYDRATE TRANSPORT ATP-BINDING PROTEIN MG119-RELATED"/>
    <property type="match status" value="1"/>
</dbReference>
<proteinExistence type="predicted"/>
<evidence type="ECO:0000259" key="10">
    <source>
        <dbReference type="PROSITE" id="PS50893"/>
    </source>
</evidence>
<evidence type="ECO:0000256" key="4">
    <source>
        <dbReference type="ARBA" id="ARBA00022737"/>
    </source>
</evidence>
<evidence type="ECO:0000256" key="2">
    <source>
        <dbReference type="ARBA" id="ARBA00022475"/>
    </source>
</evidence>
<dbReference type="InterPro" id="IPR017871">
    <property type="entry name" value="ABC_transporter-like_CS"/>
</dbReference>
<evidence type="ECO:0000256" key="9">
    <source>
        <dbReference type="SAM" id="MobiDB-lite"/>
    </source>
</evidence>
<dbReference type="AlphaFoldDB" id="A0A6H9WM89"/>
<name>A0A6H9WM89_9MICO</name>
<keyword evidence="6 11" id="KW-0067">ATP-binding</keyword>
<dbReference type="InterPro" id="IPR003439">
    <property type="entry name" value="ABC_transporter-like_ATP-bd"/>
</dbReference>
<dbReference type="Pfam" id="PF00005">
    <property type="entry name" value="ABC_tran"/>
    <property type="match status" value="2"/>
</dbReference>
<accession>A0A6H9WM89</accession>
<keyword evidence="5" id="KW-0547">Nucleotide-binding</keyword>
<sequence length="539" mass="58125">MEALLTVTDLTKHFGETIALKGVQMQVSRGEIVGLVGENGAGKSTLVSILGGWTTPDGGQLVLDDEPFRPGSPSEALLAGVGSIQQQFEVDARQTIAHNIFRSSYNADLPVDEQNELARELMASVGLDFDPERRMGELVRAEQALVEVMRVMAEESQLVLMDEVASTFNDFEISQLHEVTRRLARAGRAVIYITHRIDEIASLVDRVVVLRDGLVTREFSPHALPHTDIAYEITQRELTFGERPAPLGGDGAEHAVAGEGGVAARTRLDVEGLSTPDGAVRGVSFALRRGEVFGLTGLRRAGMSELAAALVGAAPASWQRYRKDGTDVLLREPADALKLRIGYLSDRDDELGLRTEHSIAENLVTERENATTLDEFQALREAVAQVHRLRITSTGVGGEVGHLSVGNQQKVAVARWMGAGCDVLVLNHPTRGIDVGARHDITEMLHELAARGTSIVFISSDLTELLELSHRIGVMRDGELVSVQDNADASEDSLMAEALGEGVFRDDQADTSEASGAGDEFAAPRAPVAGGRRARRASR</sequence>
<dbReference type="SMART" id="SM00382">
    <property type="entry name" value="AAA"/>
    <property type="match status" value="2"/>
</dbReference>
<evidence type="ECO:0000256" key="8">
    <source>
        <dbReference type="ARBA" id="ARBA00023136"/>
    </source>
</evidence>
<keyword evidence="2" id="KW-1003">Cell membrane</keyword>